<comment type="similarity">
    <text evidence="1">Belongs to the CFAP97 family.</text>
</comment>
<feature type="compositionally biased region" description="Low complexity" evidence="2">
    <location>
        <begin position="583"/>
        <end position="595"/>
    </location>
</feature>
<feature type="region of interest" description="Disordered" evidence="2">
    <location>
        <begin position="166"/>
        <end position="191"/>
    </location>
</feature>
<organism evidence="3 4">
    <name type="scientific">Blepharisma stoltei</name>
    <dbReference type="NCBI Taxonomy" id="1481888"/>
    <lineage>
        <taxon>Eukaryota</taxon>
        <taxon>Sar</taxon>
        <taxon>Alveolata</taxon>
        <taxon>Ciliophora</taxon>
        <taxon>Postciliodesmatophora</taxon>
        <taxon>Heterotrichea</taxon>
        <taxon>Heterotrichida</taxon>
        <taxon>Blepharismidae</taxon>
        <taxon>Blepharisma</taxon>
    </lineage>
</organism>
<feature type="compositionally biased region" description="Basic and acidic residues" evidence="2">
    <location>
        <begin position="545"/>
        <end position="565"/>
    </location>
</feature>
<dbReference type="PANTHER" id="PTHR33768">
    <property type="entry name" value="MIP11318P"/>
    <property type="match status" value="1"/>
</dbReference>
<feature type="compositionally biased region" description="Basic and acidic residues" evidence="2">
    <location>
        <begin position="432"/>
        <end position="451"/>
    </location>
</feature>
<dbReference type="EMBL" id="CAJZBQ010000005">
    <property type="protein sequence ID" value="CAG9312223.1"/>
    <property type="molecule type" value="Genomic_DNA"/>
</dbReference>
<feature type="compositionally biased region" description="Basic and acidic residues" evidence="2">
    <location>
        <begin position="984"/>
        <end position="997"/>
    </location>
</feature>
<feature type="compositionally biased region" description="Polar residues" evidence="2">
    <location>
        <begin position="166"/>
        <end position="182"/>
    </location>
</feature>
<dbReference type="PANTHER" id="PTHR33768:SF3">
    <property type="entry name" value="MIP11318P"/>
    <property type="match status" value="1"/>
</dbReference>
<reference evidence="3" key="1">
    <citation type="submission" date="2021-09" db="EMBL/GenBank/DDBJ databases">
        <authorList>
            <consortium name="AG Swart"/>
            <person name="Singh M."/>
            <person name="Singh A."/>
            <person name="Seah K."/>
            <person name="Emmerich C."/>
        </authorList>
    </citation>
    <scope>NUCLEOTIDE SEQUENCE</scope>
    <source>
        <strain evidence="3">ATCC30299</strain>
    </source>
</reference>
<feature type="compositionally biased region" description="Basic and acidic residues" evidence="2">
    <location>
        <begin position="309"/>
        <end position="320"/>
    </location>
</feature>
<evidence type="ECO:0000313" key="4">
    <source>
        <dbReference type="Proteomes" id="UP001162131"/>
    </source>
</evidence>
<feature type="compositionally biased region" description="Basic and acidic residues" evidence="2">
    <location>
        <begin position="573"/>
        <end position="582"/>
    </location>
</feature>
<sequence>MHRAIPVSNKILSKKWDEHTNKVHHDKLKNIRSQVDSSCPVTFGQLKRKPKKEQLVEDRYTEIERENRILLEKMSQIMQGKGSRSESRNKKSLNQEKRRRDLVQITIENHAMLKRLQDKQPSYNVHRWEEERKQVEKRLLNICEYPYRLGATEDLRGIRKFSQDGRGSNISTGSRPVISANSRKGPRKLSPLNKKNQKTVVYKKGINIGPRYFLVEMQVGRGSIWIFAHDVENPETFSLELPYNEALELMDGKENWNILAASLSLEQGELVLIDTRDIEVHSGSQYLFRELSGQKSLHELGNTAQVKPSRTEEELPKEQSSRSSNPFDNSKSRSSRSIIKDSLTEESKSNKKISKAGQEFDGYNSYSSEEQNFKDENQFRTEKSENQEKSSKTGSKIKFSRKNSSSDEGSPEVEDKEINTSRGPYISAGERSIIRENSKGRRFNSEMRYDPGWDPTFDESKDMLNSHIQQESLTSREEENSSIQKSYNEGNESEEESEGEEENGSEVEESGEIMDENEQEESGFVEENKFKESSRISESAKSLKSKTEKNAYYDEIDKSPDKGSDVSEENEAELSKKLDELKSYSSNRSSNYLNKQSDTPFKENSEQEEIAIEQRSIQNKSSSSIHSPQVNKESILKDQEQPSYEKQTPKDQSVAELGPTQPEHYYESELSSIPQPSNETGFMEEEKSNQQVISAEGYMGENENSNEEDSNVSNSSQHEIQVKEPTNFSMNHEIMSESSKETNQKSPDQNLIPFNEHDVIQHKSHFEDISSIQHEMNHESSSNQIISGEIYVNEAEKVPENHHSQIMDSQNEINFESLKVNELQMENEAAEELKENELQVENEAAEVLKENELQVENEESFKENELEIENEAQQFLKESEHQDSLKTENEHHESLQVENEEIAEPSIEHQENSLKEPEELAGHQENLQIENEESAELSMEHQKNSQIEKEELAELSMVHQENLQIENGELAESSMKGQESFQMENERLAEPSMEHQENLQIENEVEFEPLQEKPNQESFQMENEVYEESSKQINHFYSPKLEKPEEQHSQNGKMTQQELEPSLQNISQNEANLINLLGEPKPHQELNSSLLNESFERSEATPILKNPETNESDFEINAEVNMIAEHKKKSGYVDSVLPPEHPSHLLSANTILGSPINREVGISTQLMMASDYENLENIAEEPENLLVGQSLHPENFEISNEAIADKSHEEDKLT</sequence>
<keyword evidence="4" id="KW-1185">Reference proteome</keyword>
<feature type="region of interest" description="Disordered" evidence="2">
    <location>
        <begin position="75"/>
        <end position="101"/>
    </location>
</feature>
<dbReference type="Pfam" id="PF13879">
    <property type="entry name" value="Hmw_CFAP97"/>
    <property type="match status" value="1"/>
</dbReference>
<feature type="region of interest" description="Disordered" evidence="2">
    <location>
        <begin position="973"/>
        <end position="997"/>
    </location>
</feature>
<feature type="compositionally biased region" description="Acidic residues" evidence="2">
    <location>
        <begin position="491"/>
        <end position="524"/>
    </location>
</feature>
<feature type="compositionally biased region" description="Basic and acidic residues" evidence="2">
    <location>
        <begin position="83"/>
        <end position="101"/>
    </location>
</feature>
<name>A0AAU9IJ58_9CILI</name>
<feature type="compositionally biased region" description="Basic and acidic residues" evidence="2">
    <location>
        <begin position="338"/>
        <end position="349"/>
    </location>
</feature>
<feature type="compositionally biased region" description="Basic and acidic residues" evidence="2">
    <location>
        <begin position="877"/>
        <end position="895"/>
    </location>
</feature>
<feature type="compositionally biased region" description="Basic and acidic residues" evidence="2">
    <location>
        <begin position="938"/>
        <end position="950"/>
    </location>
</feature>
<feature type="compositionally biased region" description="Basic and acidic residues" evidence="2">
    <location>
        <begin position="526"/>
        <end position="535"/>
    </location>
</feature>
<dbReference type="InterPro" id="IPR029488">
    <property type="entry name" value="Hmw/CFAP97"/>
</dbReference>
<feature type="compositionally biased region" description="Basic and acidic residues" evidence="2">
    <location>
        <begin position="906"/>
        <end position="922"/>
    </location>
</feature>
<comment type="caution">
    <text evidence="3">The sequence shown here is derived from an EMBL/GenBank/DDBJ whole genome shotgun (WGS) entry which is preliminary data.</text>
</comment>
<feature type="compositionally biased region" description="Low complexity" evidence="2">
    <location>
        <begin position="616"/>
        <end position="627"/>
    </location>
</feature>
<accession>A0AAU9IJ58</accession>
<dbReference type="InterPro" id="IPR038792">
    <property type="entry name" value="CFAP97D1/2"/>
</dbReference>
<feature type="compositionally biased region" description="Basic and acidic residues" evidence="2">
    <location>
        <begin position="371"/>
        <end position="391"/>
    </location>
</feature>
<feature type="compositionally biased region" description="Polar residues" evidence="2">
    <location>
        <begin position="669"/>
        <end position="680"/>
    </location>
</feature>
<feature type="compositionally biased region" description="Basic and acidic residues" evidence="2">
    <location>
        <begin position="734"/>
        <end position="743"/>
    </location>
</feature>
<evidence type="ECO:0000256" key="2">
    <source>
        <dbReference type="SAM" id="MobiDB-lite"/>
    </source>
</evidence>
<evidence type="ECO:0000256" key="1">
    <source>
        <dbReference type="ARBA" id="ARBA00008315"/>
    </source>
</evidence>
<evidence type="ECO:0000313" key="3">
    <source>
        <dbReference type="EMBL" id="CAG9312223.1"/>
    </source>
</evidence>
<proteinExistence type="inferred from homology"/>
<feature type="region of interest" description="Disordered" evidence="2">
    <location>
        <begin position="301"/>
        <end position="751"/>
    </location>
</feature>
<feature type="region of interest" description="Disordered" evidence="2">
    <location>
        <begin position="849"/>
        <end position="950"/>
    </location>
</feature>
<dbReference type="AlphaFoldDB" id="A0AAU9IJ58"/>
<dbReference type="Proteomes" id="UP001162131">
    <property type="component" value="Unassembled WGS sequence"/>
</dbReference>
<gene>
    <name evidence="3" type="ORF">BSTOLATCC_MIC5467</name>
</gene>
<protein>
    <submittedName>
        <fullName evidence="3">Uncharacterized protein</fullName>
    </submittedName>
</protein>